<reference evidence="2 3" key="1">
    <citation type="journal article" date="2018" name="BMC Genomics">
        <title>Comparative genome analysis of jujube witches'-broom Phytoplasma, an obligate pathogen that causes jujube witches'-broom disease.</title>
        <authorList>
            <person name="Wang J."/>
            <person name="Song L."/>
            <person name="Jiao Q."/>
            <person name="Yang S."/>
            <person name="Gao R."/>
            <person name="Lu X."/>
            <person name="Zhou G."/>
        </authorList>
    </citation>
    <scope>NUCLEOTIDE SEQUENCE [LARGE SCALE GENOMIC DNA]</scope>
    <source>
        <strain evidence="2">Jwb-nky</strain>
    </source>
</reference>
<sequence>MEIETLKLIIEIFIAISLFMDVIIYFKFLKRVRKNEKEIILINQNLFKLFNLTDEQLKNTLIKIEIIDRRSNKK</sequence>
<proteinExistence type="predicted"/>
<name>A0A660HLT4_ZIZJU</name>
<gene>
    <name evidence="2" type="ORF">CWO85_00440</name>
</gene>
<accession>A0A660HLT4</accession>
<evidence type="ECO:0000313" key="2">
    <source>
        <dbReference type="EMBL" id="AYJ01010.1"/>
    </source>
</evidence>
<dbReference type="KEGG" id="pzi:CWO85_00440"/>
<dbReference type="EMBL" id="CP025121">
    <property type="protein sequence ID" value="AYJ01010.1"/>
    <property type="molecule type" value="Genomic_DNA"/>
</dbReference>
<keyword evidence="3" id="KW-1185">Reference proteome</keyword>
<evidence type="ECO:0000256" key="1">
    <source>
        <dbReference type="SAM" id="Phobius"/>
    </source>
</evidence>
<dbReference type="AlphaFoldDB" id="A0A660HLT4"/>
<organism evidence="2 3">
    <name type="scientific">Ziziphus jujuba witches'-broom phytoplasma</name>
    <dbReference type="NCBI Taxonomy" id="135727"/>
    <lineage>
        <taxon>Bacteria</taxon>
        <taxon>Bacillati</taxon>
        <taxon>Mycoplasmatota</taxon>
        <taxon>Mollicutes</taxon>
        <taxon>Acholeplasmatales</taxon>
        <taxon>Acholeplasmataceae</taxon>
        <taxon>Candidatus Phytoplasma</taxon>
        <taxon>16SrV (Elm yellows group)</taxon>
    </lineage>
</organism>
<evidence type="ECO:0000313" key="3">
    <source>
        <dbReference type="Proteomes" id="UP000272462"/>
    </source>
</evidence>
<keyword evidence="1" id="KW-0812">Transmembrane</keyword>
<keyword evidence="1" id="KW-1133">Transmembrane helix</keyword>
<dbReference type="Proteomes" id="UP000272462">
    <property type="component" value="Chromosome"/>
</dbReference>
<keyword evidence="1" id="KW-0472">Membrane</keyword>
<protein>
    <submittedName>
        <fullName evidence="2">Uncharacterized protein</fullName>
    </submittedName>
</protein>
<feature type="transmembrane region" description="Helical" evidence="1">
    <location>
        <begin position="6"/>
        <end position="26"/>
    </location>
</feature>